<evidence type="ECO:0000313" key="2">
    <source>
        <dbReference type="Proteomes" id="UP000176322"/>
    </source>
</evidence>
<organism evidence="1 2">
    <name type="scientific">Candidatus Kaiserbacteria bacterium RIFCSPHIGHO2_01_FULL_46_22</name>
    <dbReference type="NCBI Taxonomy" id="1798475"/>
    <lineage>
        <taxon>Bacteria</taxon>
        <taxon>Candidatus Kaiseribacteriota</taxon>
    </lineage>
</organism>
<dbReference type="STRING" id="1798475.A2837_03430"/>
<evidence type="ECO:0000313" key="1">
    <source>
        <dbReference type="EMBL" id="OGG41526.1"/>
    </source>
</evidence>
<dbReference type="AlphaFoldDB" id="A0A1F6BX57"/>
<gene>
    <name evidence="1" type="ORF">A2837_03430</name>
</gene>
<reference evidence="1 2" key="1">
    <citation type="journal article" date="2016" name="Nat. Commun.">
        <title>Thousands of microbial genomes shed light on interconnected biogeochemical processes in an aquifer system.</title>
        <authorList>
            <person name="Anantharaman K."/>
            <person name="Brown C.T."/>
            <person name="Hug L.A."/>
            <person name="Sharon I."/>
            <person name="Castelle C.J."/>
            <person name="Probst A.J."/>
            <person name="Thomas B.C."/>
            <person name="Singh A."/>
            <person name="Wilkins M.J."/>
            <person name="Karaoz U."/>
            <person name="Brodie E.L."/>
            <person name="Williams K.H."/>
            <person name="Hubbard S.S."/>
            <person name="Banfield J.F."/>
        </authorList>
    </citation>
    <scope>NUCLEOTIDE SEQUENCE [LARGE SCALE GENOMIC DNA]</scope>
</reference>
<name>A0A1F6BX57_9BACT</name>
<accession>A0A1F6BX57</accession>
<dbReference type="EMBL" id="MFKO01000008">
    <property type="protein sequence ID" value="OGG41526.1"/>
    <property type="molecule type" value="Genomic_DNA"/>
</dbReference>
<comment type="caution">
    <text evidence="1">The sequence shown here is derived from an EMBL/GenBank/DDBJ whole genome shotgun (WGS) entry which is preliminary data.</text>
</comment>
<dbReference type="Proteomes" id="UP000176322">
    <property type="component" value="Unassembled WGS sequence"/>
</dbReference>
<proteinExistence type="predicted"/>
<sequence length="84" mass="9591">MFVATFLLLKGLQIKDKKKEFFMSGFQETRNQPAVKTVFYDPFQALSSRNSFDNRIFENAWDAPAAPAVETTVKTNESNKDHGE</sequence>
<protein>
    <submittedName>
        <fullName evidence="1">Uncharacterized protein</fullName>
    </submittedName>
</protein>